<keyword evidence="1" id="KW-0067">ATP-binding</keyword>
<dbReference type="UniPathway" id="UPA00219"/>
<keyword evidence="1" id="KW-0547">Nucleotide-binding</keyword>
<proteinExistence type="inferred from homology"/>
<dbReference type="PANTHER" id="PTHR23135:SF7">
    <property type="entry name" value="LIPID II ISOGLUTAMINYL SYNTHASE (GLUTAMINE-HYDROLYZING) SUBUNIT MURT"/>
    <property type="match status" value="1"/>
</dbReference>
<keyword evidence="1" id="KW-0436">Ligase</keyword>
<dbReference type="STRING" id="1618477.UR54_C0027G0006"/>
<evidence type="ECO:0000256" key="1">
    <source>
        <dbReference type="HAMAP-Rule" id="MF_02214"/>
    </source>
</evidence>
<dbReference type="Pfam" id="PF08245">
    <property type="entry name" value="Mur_ligase_M"/>
    <property type="match status" value="1"/>
</dbReference>
<keyword evidence="1" id="KW-0961">Cell wall biogenesis/degradation</keyword>
<dbReference type="Gene3D" id="3.40.1190.10">
    <property type="entry name" value="Mur-like, catalytic domain"/>
    <property type="match status" value="1"/>
</dbReference>
<keyword evidence="1" id="KW-0862">Zinc</keyword>
<evidence type="ECO:0000259" key="3">
    <source>
        <dbReference type="Pfam" id="PF08353"/>
    </source>
</evidence>
<dbReference type="Proteomes" id="UP000034688">
    <property type="component" value="Unassembled WGS sequence"/>
</dbReference>
<dbReference type="InterPro" id="IPR013564">
    <property type="entry name" value="MurT_C"/>
</dbReference>
<feature type="binding site" evidence="1">
    <location>
        <position position="212"/>
    </location>
    <ligand>
        <name>Zn(2+)</name>
        <dbReference type="ChEBI" id="CHEBI:29105"/>
    </ligand>
</feature>
<comment type="caution">
    <text evidence="4">The sequence shown here is derived from an EMBL/GenBank/DDBJ whole genome shotgun (WGS) entry which is preliminary data.</text>
</comment>
<comment type="catalytic activity">
    <reaction evidence="1">
        <text>beta-D-GlcNAc-(1-&gt;4)-Mur2Ac(oyl-L-Ala-gamma-D-Glu-L-Lys-D-Ala-D-Ala)-di-trans,octa-cis-undecaprenyl diphosphate + L-glutamine + ATP + H2O = beta-D-GlcNAc-(1-&gt;4)-Mur2Ac(oyl-L-Ala-D-isoglutaminyl-L-Lys-D-Ala-D-Ala)-di-trans,octa-cis-undecaprenyl diphosphate + L-glutamate + ADP + phosphate + H(+)</text>
        <dbReference type="Rhea" id="RHEA:57928"/>
        <dbReference type="ChEBI" id="CHEBI:15377"/>
        <dbReference type="ChEBI" id="CHEBI:15378"/>
        <dbReference type="ChEBI" id="CHEBI:29985"/>
        <dbReference type="ChEBI" id="CHEBI:30616"/>
        <dbReference type="ChEBI" id="CHEBI:43474"/>
        <dbReference type="ChEBI" id="CHEBI:58359"/>
        <dbReference type="ChEBI" id="CHEBI:60033"/>
        <dbReference type="ChEBI" id="CHEBI:62233"/>
        <dbReference type="ChEBI" id="CHEBI:456216"/>
        <dbReference type="EC" id="6.3.5.13"/>
    </reaction>
</comment>
<evidence type="ECO:0000259" key="2">
    <source>
        <dbReference type="Pfam" id="PF08245"/>
    </source>
</evidence>
<dbReference type="HAMAP" id="MF_02214">
    <property type="entry name" value="Lipid_II_synth_MurT"/>
    <property type="match status" value="1"/>
</dbReference>
<dbReference type="GO" id="GO:0005524">
    <property type="term" value="F:ATP binding"/>
    <property type="evidence" value="ECO:0007669"/>
    <property type="project" value="UniProtKB-UniRule"/>
</dbReference>
<comment type="pathway">
    <text evidence="1">Cell wall biogenesis; peptidoglycan biosynthesis.</text>
</comment>
<evidence type="ECO:0000313" key="4">
    <source>
        <dbReference type="EMBL" id="KKP59484.1"/>
    </source>
</evidence>
<protein>
    <recommendedName>
        <fullName evidence="1">Lipid II isoglutaminyl synthase (glutamine-hydrolyzing) subunit MurT</fullName>
        <ecNumber evidence="1">6.3.5.13</ecNumber>
    </recommendedName>
</protein>
<comment type="function">
    <text evidence="1">The lipid II isoglutaminyl synthase complex catalyzes the formation of alpha-D-isoglutamine in the cell wall lipid II stem peptide. The MurT subunit catalyzes the ATP-dependent amidation of D-glutamate residue of lipid II, converting it to an isoglutamine residue.</text>
</comment>
<feature type="binding site" evidence="1">
    <location>
        <position position="215"/>
    </location>
    <ligand>
        <name>Zn(2+)</name>
        <dbReference type="ChEBI" id="CHEBI:29105"/>
    </ligand>
</feature>
<feature type="domain" description="Mur ligase central" evidence="2">
    <location>
        <begin position="55"/>
        <end position="236"/>
    </location>
</feature>
<comment type="catalytic activity">
    <reaction evidence="1">
        <text>beta-D-GlcNAc-(1-&gt;4)-Mur2Ac(oyl-L-Ala-gamma-D-O-P-Glu-L-Lys-D-Ala-D-Ala)-di-trans,octa-cis-undecaprenyl diphosphate + NH4(+) = beta-D-GlcNAc-(1-&gt;4)-Mur2Ac(oyl-L-Ala-D-isoglutaminyl-L-Lys-D-Ala-D-Ala)-di-trans,octa-cis-undecaprenyl diphosphate + phosphate + H(+)</text>
        <dbReference type="Rhea" id="RHEA:57932"/>
        <dbReference type="ChEBI" id="CHEBI:15378"/>
        <dbReference type="ChEBI" id="CHEBI:28938"/>
        <dbReference type="ChEBI" id="CHEBI:43474"/>
        <dbReference type="ChEBI" id="CHEBI:62233"/>
        <dbReference type="ChEBI" id="CHEBI:143132"/>
    </reaction>
</comment>
<comment type="similarity">
    <text evidence="1">Belongs to the MurCDEF family. MurT subfamily.</text>
</comment>
<dbReference type="PATRIC" id="fig|1618477.3.peg.439"/>
<dbReference type="InterPro" id="IPR043703">
    <property type="entry name" value="Lipid_II_synth_MurT"/>
</dbReference>
<keyword evidence="1" id="KW-0479">Metal-binding</keyword>
<keyword evidence="1" id="KW-0133">Cell shape</keyword>
<dbReference type="EC" id="6.3.5.13" evidence="1"/>
<dbReference type="GO" id="GO:0140282">
    <property type="term" value="F:carbon-nitrogen ligase activity on lipid II"/>
    <property type="evidence" value="ECO:0007669"/>
    <property type="project" value="UniProtKB-UniRule"/>
</dbReference>
<dbReference type="InterPro" id="IPR013221">
    <property type="entry name" value="Mur_ligase_cen"/>
</dbReference>
<dbReference type="InterPro" id="IPR036565">
    <property type="entry name" value="Mur-like_cat_sf"/>
</dbReference>
<evidence type="ECO:0000313" key="5">
    <source>
        <dbReference type="Proteomes" id="UP000034688"/>
    </source>
</evidence>
<dbReference type="EMBL" id="LBPP01000027">
    <property type="protein sequence ID" value="KKP59484.1"/>
    <property type="molecule type" value="Genomic_DNA"/>
</dbReference>
<accession>A0A0G0ARF5</accession>
<dbReference type="GO" id="GO:0016881">
    <property type="term" value="F:acid-amino acid ligase activity"/>
    <property type="evidence" value="ECO:0007669"/>
    <property type="project" value="InterPro"/>
</dbReference>
<dbReference type="Pfam" id="PF08353">
    <property type="entry name" value="MurT_C"/>
    <property type="match status" value="1"/>
</dbReference>
<feature type="binding site" evidence="1">
    <location>
        <position position="234"/>
    </location>
    <ligand>
        <name>Zn(2+)</name>
        <dbReference type="ChEBI" id="CHEBI:29105"/>
    </ligand>
</feature>
<dbReference type="PANTHER" id="PTHR23135">
    <property type="entry name" value="MUR LIGASE FAMILY MEMBER"/>
    <property type="match status" value="1"/>
</dbReference>
<sequence length="447" mass="50791">MNFFLILIGKLIIKISQIFNLGSGSTWPGHIALILNDKFIENVVNKNKNLKVTVIAGTNGKTTSTALLKFLLEKSGQKVFTNNEGANLLNGVASSIIKNSNIFSQLKYDFAIFESDELNLPLLLKKISPDKILILNLFRDQLDRYGEVNTIALKWLESLKTLSAKTEVFINGDDPQLYFIGSKLSQKVQYFGVETKLMKLKNIPHDVDSIFCPVCLSLLHYHQLSFAHLGNFYCSNCQFKRSGKVTDFSQEKILYPMEGLYNVYNTNAVLLLIKSLVSVETKVVNQWLKTFTPVFGRQEEIIYKNRKVFILLSKNPAGFNQSIQTVSEMVEKPSFAKASEGKQKANFFIVLNNQIPDGLDVSWIWDVDFQPIFNVAKNINLAGDRVYDLNLRLRYEDDKKKILTFENLSDAVESIVNKTEVGERLFILPTYSGMLEVRKILLGRKLL</sequence>
<dbReference type="GO" id="GO:0009252">
    <property type="term" value="P:peptidoglycan biosynthetic process"/>
    <property type="evidence" value="ECO:0007669"/>
    <property type="project" value="UniProtKB-UniRule"/>
</dbReference>
<name>A0A0G0ARF5_9BACT</name>
<reference evidence="4 5" key="1">
    <citation type="journal article" date="2015" name="Nature">
        <title>rRNA introns, odd ribosomes, and small enigmatic genomes across a large radiation of phyla.</title>
        <authorList>
            <person name="Brown C.T."/>
            <person name="Hug L.A."/>
            <person name="Thomas B.C."/>
            <person name="Sharon I."/>
            <person name="Castelle C.J."/>
            <person name="Singh A."/>
            <person name="Wilkins M.J."/>
            <person name="Williams K.H."/>
            <person name="Banfield J.F."/>
        </authorList>
    </citation>
    <scope>NUCLEOTIDE SEQUENCE [LARGE SCALE GENOMIC DNA]</scope>
</reference>
<feature type="domain" description="Lipid II isoglutaminyl synthase (glutamine-hydrolyzing) subunit MurT C-terminal" evidence="3">
    <location>
        <begin position="312"/>
        <end position="434"/>
    </location>
</feature>
<feature type="active site" evidence="1">
    <location>
        <position position="360"/>
    </location>
</feature>
<dbReference type="GO" id="GO:0008360">
    <property type="term" value="P:regulation of cell shape"/>
    <property type="evidence" value="ECO:0007669"/>
    <property type="project" value="UniProtKB-KW"/>
</dbReference>
<comment type="catalytic activity">
    <reaction evidence="1">
        <text>beta-D-GlcNAc-(1-&gt;4)-Mur2Ac(oyl-L-Ala-gamma-D-Glu-L-Lys-D-Ala-D-Ala)-di-trans,octa-cis-undecaprenyl diphosphate + ATP = beta-D-GlcNAc-(1-&gt;4)-Mur2Ac(oyl-L-Ala-gamma-D-O-P-Glu-L-Lys-D-Ala-D-Ala)-di-trans,octa-cis-undecaprenyl diphosphate + ADP</text>
        <dbReference type="Rhea" id="RHEA:59488"/>
        <dbReference type="ChEBI" id="CHEBI:30616"/>
        <dbReference type="ChEBI" id="CHEBI:60033"/>
        <dbReference type="ChEBI" id="CHEBI:143132"/>
        <dbReference type="ChEBI" id="CHEBI:456216"/>
    </reaction>
</comment>
<gene>
    <name evidence="1" type="primary">murT</name>
    <name evidence="4" type="ORF">UR54_C0027G0006</name>
</gene>
<feature type="binding site" evidence="1">
    <location>
        <position position="237"/>
    </location>
    <ligand>
        <name>Zn(2+)</name>
        <dbReference type="ChEBI" id="CHEBI:29105"/>
    </ligand>
</feature>
<dbReference type="SUPFAM" id="SSF53623">
    <property type="entry name" value="MurD-like peptide ligases, catalytic domain"/>
    <property type="match status" value="1"/>
</dbReference>
<organism evidence="4 5">
    <name type="scientific">Candidatus Roizmanbacteria bacterium GW2011_GWA2_34_18</name>
    <dbReference type="NCBI Taxonomy" id="1618477"/>
    <lineage>
        <taxon>Bacteria</taxon>
        <taxon>Candidatus Roizmaniibacteriota</taxon>
    </lineage>
</organism>
<dbReference type="GO" id="GO:0071555">
    <property type="term" value="P:cell wall organization"/>
    <property type="evidence" value="ECO:0007669"/>
    <property type="project" value="UniProtKB-KW"/>
</dbReference>
<comment type="subunit">
    <text evidence="1">Forms a heterodimer with GatD.</text>
</comment>
<keyword evidence="1" id="KW-0573">Peptidoglycan synthesis</keyword>
<dbReference type="GO" id="GO:0008270">
    <property type="term" value="F:zinc ion binding"/>
    <property type="evidence" value="ECO:0007669"/>
    <property type="project" value="UniProtKB-UniRule"/>
</dbReference>
<dbReference type="AlphaFoldDB" id="A0A0G0ARF5"/>